<evidence type="ECO:0000313" key="4">
    <source>
        <dbReference type="Proteomes" id="UP000002297"/>
    </source>
</evidence>
<reference evidence="3 4" key="1">
    <citation type="journal article" date="2010" name="J. Bacteriol.">
        <title>The complete genome sequence of Croceibacter atlanticus HTCC2559T.</title>
        <authorList>
            <person name="Oh H.M."/>
            <person name="Kang I."/>
            <person name="Ferriera S."/>
            <person name="Giovannoni S.J."/>
            <person name="Cho J.C."/>
        </authorList>
    </citation>
    <scope>NUCLEOTIDE SEQUENCE [LARGE SCALE GENOMIC DNA]</scope>
    <source>
        <strain evidence="4">ATCC BAA-628 / HTCC2559 / KCTC 12090</strain>
    </source>
</reference>
<gene>
    <name evidence="3" type="ordered locus">CA2559_11623</name>
</gene>
<protein>
    <submittedName>
        <fullName evidence="3">Uncharacterized protein</fullName>
    </submittedName>
</protein>
<keyword evidence="2" id="KW-1133">Transmembrane helix</keyword>
<dbReference type="STRING" id="216432.CA2559_11623"/>
<proteinExistence type="predicted"/>
<dbReference type="GeneID" id="89454046"/>
<dbReference type="KEGG" id="cat:CA2559_11623"/>
<feature type="region of interest" description="Disordered" evidence="1">
    <location>
        <begin position="67"/>
        <end position="89"/>
    </location>
</feature>
<keyword evidence="2" id="KW-0812">Transmembrane</keyword>
<feature type="transmembrane region" description="Helical" evidence="2">
    <location>
        <begin position="21"/>
        <end position="40"/>
    </location>
</feature>
<name>A3UA47_CROAH</name>
<dbReference type="EMBL" id="CP002046">
    <property type="protein sequence ID" value="EAP86683.1"/>
    <property type="molecule type" value="Genomic_DNA"/>
</dbReference>
<dbReference type="HOGENOM" id="CLU_190601_0_0_10"/>
<sequence length="89" mass="9479">MTIVERYKKPTPKFFRVLRNIGLALATAGGAILTAPISLPATLITIATYATVAGSVATAVSQAVVKEEEKDDSDTIQEVQENDSVKSKE</sequence>
<dbReference type="eggNOG" id="ENOG50330NW">
    <property type="taxonomic scope" value="Bacteria"/>
</dbReference>
<dbReference type="AlphaFoldDB" id="A3UA47"/>
<accession>A3UA47</accession>
<dbReference type="Proteomes" id="UP000002297">
    <property type="component" value="Chromosome"/>
</dbReference>
<evidence type="ECO:0000256" key="2">
    <source>
        <dbReference type="SAM" id="Phobius"/>
    </source>
</evidence>
<organism evidence="3 4">
    <name type="scientific">Croceibacter atlanticus (strain ATCC BAA-628 / JCM 21780 / CIP 108009 / IAM 15332 / KCTC 12090 / HTCC2559)</name>
    <dbReference type="NCBI Taxonomy" id="216432"/>
    <lineage>
        <taxon>Bacteria</taxon>
        <taxon>Pseudomonadati</taxon>
        <taxon>Bacteroidota</taxon>
        <taxon>Flavobacteriia</taxon>
        <taxon>Flavobacteriales</taxon>
        <taxon>Flavobacteriaceae</taxon>
        <taxon>Croceibacter</taxon>
    </lineage>
</organism>
<keyword evidence="2" id="KW-0472">Membrane</keyword>
<dbReference type="RefSeq" id="WP_013188064.1">
    <property type="nucleotide sequence ID" value="NC_014230.1"/>
</dbReference>
<feature type="transmembrane region" description="Helical" evidence="2">
    <location>
        <begin position="46"/>
        <end position="65"/>
    </location>
</feature>
<evidence type="ECO:0000313" key="3">
    <source>
        <dbReference type="EMBL" id="EAP86683.1"/>
    </source>
</evidence>
<keyword evidence="4" id="KW-1185">Reference proteome</keyword>
<evidence type="ECO:0000256" key="1">
    <source>
        <dbReference type="SAM" id="MobiDB-lite"/>
    </source>
</evidence>